<name>A0A4Y9YI61_9APHY</name>
<evidence type="ECO:0000259" key="8">
    <source>
        <dbReference type="PROSITE" id="PS50879"/>
    </source>
</evidence>
<feature type="domain" description="RNase H type-1" evidence="8">
    <location>
        <begin position="60"/>
        <end position="238"/>
    </location>
</feature>
<sequence length="253" mass="28534">MASTYDPDAGSEHVFNRQFQLCEYLKNNYTTEELIETCPDCSRFLATCCQHRGHGRPRACHHYQLVFTDGACLSNGQTTATSGLGVAIGLESDLQWSVPVDDTVDLDAKRSSQRAELLAAIEGLRLANVVSGPEDAHNRLYNRHGRPGEKPTAPYRNWIITTDSKYVVDGITDWLPNKWKPNGMRTFDYRTPANLDLFLRLDQEIDNLERQRDIRIGFWHVPRQHNAIADRLAKDAAKRAPAASPLRSPNVAF</sequence>
<dbReference type="Gene3D" id="3.30.420.10">
    <property type="entry name" value="Ribonuclease H-like superfamily/Ribonuclease H"/>
    <property type="match status" value="1"/>
</dbReference>
<dbReference type="PANTHER" id="PTHR10642:SF26">
    <property type="entry name" value="RIBONUCLEASE H1"/>
    <property type="match status" value="1"/>
</dbReference>
<dbReference type="AlphaFoldDB" id="A0A4Y9YI61"/>
<dbReference type="SUPFAM" id="SSF53098">
    <property type="entry name" value="Ribonuclease H-like"/>
    <property type="match status" value="1"/>
</dbReference>
<dbReference type="GO" id="GO:0003676">
    <property type="term" value="F:nucleic acid binding"/>
    <property type="evidence" value="ECO:0007669"/>
    <property type="project" value="InterPro"/>
</dbReference>
<comment type="similarity">
    <text evidence="2">Belongs to the RNase H family.</text>
</comment>
<protein>
    <recommendedName>
        <fullName evidence="3">ribonuclease H</fullName>
        <ecNumber evidence="3">3.1.26.4</ecNumber>
    </recommendedName>
</protein>
<evidence type="ECO:0000256" key="3">
    <source>
        <dbReference type="ARBA" id="ARBA00012180"/>
    </source>
</evidence>
<dbReference type="GO" id="GO:0004523">
    <property type="term" value="F:RNA-DNA hybrid ribonuclease activity"/>
    <property type="evidence" value="ECO:0007669"/>
    <property type="project" value="UniProtKB-EC"/>
</dbReference>
<comment type="catalytic activity">
    <reaction evidence="1">
        <text>Endonucleolytic cleavage to 5'-phosphomonoester.</text>
        <dbReference type="EC" id="3.1.26.4"/>
    </reaction>
</comment>
<evidence type="ECO:0000313" key="9">
    <source>
        <dbReference type="EMBL" id="TFY61141.1"/>
    </source>
</evidence>
<keyword evidence="4" id="KW-0540">Nuclease</keyword>
<evidence type="ECO:0000313" key="10">
    <source>
        <dbReference type="Proteomes" id="UP000298390"/>
    </source>
</evidence>
<comment type="caution">
    <text evidence="9">The sequence shown here is derived from an EMBL/GenBank/DDBJ whole genome shotgun (WGS) entry which is preliminary data.</text>
</comment>
<keyword evidence="5" id="KW-0479">Metal-binding</keyword>
<organism evidence="9 10">
    <name type="scientific">Rhodofomes roseus</name>
    <dbReference type="NCBI Taxonomy" id="34475"/>
    <lineage>
        <taxon>Eukaryota</taxon>
        <taxon>Fungi</taxon>
        <taxon>Dikarya</taxon>
        <taxon>Basidiomycota</taxon>
        <taxon>Agaricomycotina</taxon>
        <taxon>Agaricomycetes</taxon>
        <taxon>Polyporales</taxon>
        <taxon>Rhodofomes</taxon>
    </lineage>
</organism>
<evidence type="ECO:0000256" key="7">
    <source>
        <dbReference type="ARBA" id="ARBA00022801"/>
    </source>
</evidence>
<dbReference type="GO" id="GO:0046872">
    <property type="term" value="F:metal ion binding"/>
    <property type="evidence" value="ECO:0007669"/>
    <property type="project" value="UniProtKB-KW"/>
</dbReference>
<keyword evidence="6" id="KW-0255">Endonuclease</keyword>
<keyword evidence="7" id="KW-0378">Hydrolase</keyword>
<gene>
    <name evidence="9" type="ORF">EVJ58_g4689</name>
</gene>
<dbReference type="InterPro" id="IPR050092">
    <property type="entry name" value="RNase_H"/>
</dbReference>
<reference evidence="9 10" key="1">
    <citation type="submission" date="2019-01" db="EMBL/GenBank/DDBJ databases">
        <title>Genome sequencing of the rare red list fungi Fomitopsis rosea.</title>
        <authorList>
            <person name="Buettner E."/>
            <person name="Kellner H."/>
        </authorList>
    </citation>
    <scope>NUCLEOTIDE SEQUENCE [LARGE SCALE GENOMIC DNA]</scope>
    <source>
        <strain evidence="9 10">DSM 105464</strain>
    </source>
</reference>
<dbReference type="InterPro" id="IPR002156">
    <property type="entry name" value="RNaseH_domain"/>
</dbReference>
<accession>A0A4Y9YI61</accession>
<evidence type="ECO:0000256" key="6">
    <source>
        <dbReference type="ARBA" id="ARBA00022759"/>
    </source>
</evidence>
<dbReference type="InterPro" id="IPR012337">
    <property type="entry name" value="RNaseH-like_sf"/>
</dbReference>
<dbReference type="EC" id="3.1.26.4" evidence="3"/>
<evidence type="ECO:0000256" key="2">
    <source>
        <dbReference type="ARBA" id="ARBA00005300"/>
    </source>
</evidence>
<evidence type="ECO:0000256" key="1">
    <source>
        <dbReference type="ARBA" id="ARBA00000077"/>
    </source>
</evidence>
<dbReference type="STRING" id="34475.A0A4Y9YI61"/>
<dbReference type="InterPro" id="IPR036397">
    <property type="entry name" value="RNaseH_sf"/>
</dbReference>
<dbReference type="Pfam" id="PF00075">
    <property type="entry name" value="RNase_H"/>
    <property type="match status" value="1"/>
</dbReference>
<evidence type="ECO:0000256" key="5">
    <source>
        <dbReference type="ARBA" id="ARBA00022723"/>
    </source>
</evidence>
<dbReference type="CDD" id="cd13934">
    <property type="entry name" value="RNase_H_Dikarya_like"/>
    <property type="match status" value="1"/>
</dbReference>
<dbReference type="Proteomes" id="UP000298390">
    <property type="component" value="Unassembled WGS sequence"/>
</dbReference>
<dbReference type="EMBL" id="SEKV01000221">
    <property type="protein sequence ID" value="TFY61141.1"/>
    <property type="molecule type" value="Genomic_DNA"/>
</dbReference>
<evidence type="ECO:0000256" key="4">
    <source>
        <dbReference type="ARBA" id="ARBA00022722"/>
    </source>
</evidence>
<proteinExistence type="inferred from homology"/>
<dbReference type="PROSITE" id="PS50879">
    <property type="entry name" value="RNASE_H_1"/>
    <property type="match status" value="1"/>
</dbReference>
<dbReference type="PANTHER" id="PTHR10642">
    <property type="entry name" value="RIBONUCLEASE H1"/>
    <property type="match status" value="1"/>
</dbReference>
<dbReference type="GO" id="GO:0043137">
    <property type="term" value="P:DNA replication, removal of RNA primer"/>
    <property type="evidence" value="ECO:0007669"/>
    <property type="project" value="TreeGrafter"/>
</dbReference>